<dbReference type="InterPro" id="IPR036457">
    <property type="entry name" value="PPM-type-like_dom_sf"/>
</dbReference>
<dbReference type="PANTHER" id="PTHR33164:SF43">
    <property type="entry name" value="HTH-TYPE TRANSCRIPTIONAL REPRESSOR YETL"/>
    <property type="match status" value="1"/>
</dbReference>
<dbReference type="KEGG" id="mmag:MMAD_28620"/>
<keyword evidence="6" id="KW-1185">Reference proteome</keyword>
<dbReference type="InterPro" id="IPR036390">
    <property type="entry name" value="WH_DNA-bd_sf"/>
</dbReference>
<feature type="domain" description="HTH marR-type" evidence="4">
    <location>
        <begin position="11"/>
        <end position="145"/>
    </location>
</feature>
<dbReference type="SUPFAM" id="SSF46785">
    <property type="entry name" value="Winged helix' DNA-binding domain"/>
    <property type="match status" value="1"/>
</dbReference>
<dbReference type="GO" id="GO:0003677">
    <property type="term" value="F:DNA binding"/>
    <property type="evidence" value="ECO:0007669"/>
    <property type="project" value="UniProtKB-KW"/>
</dbReference>
<organism evidence="5 6">
    <name type="scientific">Mycolicibacterium madagascariense</name>
    <dbReference type="NCBI Taxonomy" id="212765"/>
    <lineage>
        <taxon>Bacteria</taxon>
        <taxon>Bacillati</taxon>
        <taxon>Actinomycetota</taxon>
        <taxon>Actinomycetes</taxon>
        <taxon>Mycobacteriales</taxon>
        <taxon>Mycobacteriaceae</taxon>
        <taxon>Mycolicibacterium</taxon>
    </lineage>
</organism>
<dbReference type="PROSITE" id="PS01117">
    <property type="entry name" value="HTH_MARR_1"/>
    <property type="match status" value="1"/>
</dbReference>
<evidence type="ECO:0000256" key="2">
    <source>
        <dbReference type="ARBA" id="ARBA00023125"/>
    </source>
</evidence>
<dbReference type="GO" id="GO:0003700">
    <property type="term" value="F:DNA-binding transcription factor activity"/>
    <property type="evidence" value="ECO:0007669"/>
    <property type="project" value="InterPro"/>
</dbReference>
<dbReference type="SUPFAM" id="SSF55781">
    <property type="entry name" value="GAF domain-like"/>
    <property type="match status" value="1"/>
</dbReference>
<dbReference type="AlphaFoldDB" id="A0A7I7XH85"/>
<dbReference type="SMART" id="SM00347">
    <property type="entry name" value="HTH_MARR"/>
    <property type="match status" value="1"/>
</dbReference>
<keyword evidence="2" id="KW-0238">DNA-binding</keyword>
<dbReference type="PANTHER" id="PTHR33164">
    <property type="entry name" value="TRANSCRIPTIONAL REGULATOR, MARR FAMILY"/>
    <property type="match status" value="1"/>
</dbReference>
<keyword evidence="1" id="KW-0805">Transcription regulation</keyword>
<dbReference type="Gene3D" id="3.60.40.10">
    <property type="entry name" value="PPM-type phosphatase domain"/>
    <property type="match status" value="1"/>
</dbReference>
<dbReference type="InterPro" id="IPR000835">
    <property type="entry name" value="HTH_MarR-typ"/>
</dbReference>
<dbReference type="Proteomes" id="UP000466517">
    <property type="component" value="Chromosome"/>
</dbReference>
<evidence type="ECO:0000256" key="1">
    <source>
        <dbReference type="ARBA" id="ARBA00023015"/>
    </source>
</evidence>
<dbReference type="GO" id="GO:0006950">
    <property type="term" value="P:response to stress"/>
    <property type="evidence" value="ECO:0007669"/>
    <property type="project" value="TreeGrafter"/>
</dbReference>
<dbReference type="InterPro" id="IPR011991">
    <property type="entry name" value="ArsR-like_HTH"/>
</dbReference>
<evidence type="ECO:0000313" key="5">
    <source>
        <dbReference type="EMBL" id="BBZ28567.1"/>
    </source>
</evidence>
<dbReference type="SMART" id="SM00418">
    <property type="entry name" value="HTH_ARSR"/>
    <property type="match status" value="1"/>
</dbReference>
<dbReference type="InterPro" id="IPR039422">
    <property type="entry name" value="MarR/SlyA-like"/>
</dbReference>
<dbReference type="Gene3D" id="1.10.10.10">
    <property type="entry name" value="Winged helix-like DNA-binding domain superfamily/Winged helix DNA-binding domain"/>
    <property type="match status" value="1"/>
</dbReference>
<dbReference type="EMBL" id="AP022610">
    <property type="protein sequence ID" value="BBZ28567.1"/>
    <property type="molecule type" value="Genomic_DNA"/>
</dbReference>
<dbReference type="Pfam" id="PF07228">
    <property type="entry name" value="SpoIIE"/>
    <property type="match status" value="1"/>
</dbReference>
<protein>
    <recommendedName>
        <fullName evidence="4">HTH marR-type domain-containing protein</fullName>
    </recommendedName>
</protein>
<evidence type="ECO:0000256" key="3">
    <source>
        <dbReference type="ARBA" id="ARBA00023163"/>
    </source>
</evidence>
<evidence type="ECO:0000259" key="4">
    <source>
        <dbReference type="PROSITE" id="PS50995"/>
    </source>
</evidence>
<accession>A0A7I7XH85</accession>
<dbReference type="InterPro" id="IPR023187">
    <property type="entry name" value="Tscrpt_reg_MarR-type_CS"/>
</dbReference>
<evidence type="ECO:0000313" key="6">
    <source>
        <dbReference type="Proteomes" id="UP000466517"/>
    </source>
</evidence>
<dbReference type="InterPro" id="IPR001932">
    <property type="entry name" value="PPM-type_phosphatase-like_dom"/>
</dbReference>
<sequence>MGPMNDAFVTEPPADADLLRVASAFQDAVGRAGDRLDATISPSQLRVLDLVGHDGAWSVSGVAEVVGLSPSTISRAVDRLVAAGYVSRERADQDRREVSLGLTRRGRELLDRWDTARLQTLTPIWDTATAEDRAALTRAVHAIAAAASGTRPAASSGGGSGPTQPSGHALRELIRAVTGAPADAVCSLVVETAAAALPEEGVAVDAVTLSLLSVDGRRLVTVAAWPHTTEGNAPVSVDRSAAGESLRGERTILAPDAAGTWAHLPVITPGAVLGVLSVQLPGDPAADGPLLQGLRDYADAVALILPGASAASLQTTMATRTRDWTVAAEMQTRQLSAGRLHAHGVHVAARLEPMHDSCSDSYDMEVVSPTIVDIAVLDCRKSDRDFASVTGFAAAAIRQARRTTTTLTDQAHLADQALWGHFKGRATVDVLLMRITTTPWSVEVLTTSDFTVLRARDGHLDDVHLSPHSPLGHQEDSTFDITRIPVERGDRMFILGDGFRHGTGRTDDNPLRQHLDRITRHSTTNTPDETTRRVLADLLDEWGPTGPLDDTTIVCIDTST</sequence>
<name>A0A7I7XH85_9MYCO</name>
<dbReference type="InterPro" id="IPR001845">
    <property type="entry name" value="HTH_ArsR_DNA-bd_dom"/>
</dbReference>
<dbReference type="Pfam" id="PF01047">
    <property type="entry name" value="MarR"/>
    <property type="match status" value="1"/>
</dbReference>
<dbReference type="CDD" id="cd00090">
    <property type="entry name" value="HTH_ARSR"/>
    <property type="match status" value="1"/>
</dbReference>
<keyword evidence="3" id="KW-0804">Transcription</keyword>
<dbReference type="PROSITE" id="PS50995">
    <property type="entry name" value="HTH_MARR_2"/>
    <property type="match status" value="1"/>
</dbReference>
<reference evidence="5 6" key="1">
    <citation type="journal article" date="2019" name="Emerg. Microbes Infect.">
        <title>Comprehensive subspecies identification of 175 nontuberculous mycobacteria species based on 7547 genomic profiles.</title>
        <authorList>
            <person name="Matsumoto Y."/>
            <person name="Kinjo T."/>
            <person name="Motooka D."/>
            <person name="Nabeya D."/>
            <person name="Jung N."/>
            <person name="Uechi K."/>
            <person name="Horii T."/>
            <person name="Iida T."/>
            <person name="Fujita J."/>
            <person name="Nakamura S."/>
        </authorList>
    </citation>
    <scope>NUCLEOTIDE SEQUENCE [LARGE SCALE GENOMIC DNA]</scope>
    <source>
        <strain evidence="5 6">JCM 13574</strain>
    </source>
</reference>
<proteinExistence type="predicted"/>
<gene>
    <name evidence="5" type="ORF">MMAD_28620</name>
</gene>
<dbReference type="InterPro" id="IPR036388">
    <property type="entry name" value="WH-like_DNA-bd_sf"/>
</dbReference>